<dbReference type="OrthoDB" id="9816011at2"/>
<evidence type="ECO:0000313" key="4">
    <source>
        <dbReference type="EMBL" id="PYF77036.1"/>
    </source>
</evidence>
<dbReference type="InterPro" id="IPR010499">
    <property type="entry name" value="AraC_E-bd"/>
</dbReference>
<dbReference type="Gene3D" id="1.10.10.60">
    <property type="entry name" value="Homeodomain-like"/>
    <property type="match status" value="2"/>
</dbReference>
<dbReference type="GO" id="GO:0003700">
    <property type="term" value="F:DNA-binding transcription factor activity"/>
    <property type="evidence" value="ECO:0007669"/>
    <property type="project" value="InterPro"/>
</dbReference>
<protein>
    <submittedName>
        <fullName evidence="4">AraC family transcriptional regulator</fullName>
    </submittedName>
</protein>
<gene>
    <name evidence="4" type="ORF">B0O44_101514</name>
</gene>
<dbReference type="RefSeq" id="WP_110827122.1">
    <property type="nucleotide sequence ID" value="NZ_QKLU01000001.1"/>
</dbReference>
<evidence type="ECO:0000256" key="1">
    <source>
        <dbReference type="ARBA" id="ARBA00023015"/>
    </source>
</evidence>
<reference evidence="4 5" key="1">
    <citation type="submission" date="2018-06" db="EMBL/GenBank/DDBJ databases">
        <title>Genomic Encyclopedia of Archaeal and Bacterial Type Strains, Phase II (KMG-II): from individual species to whole genera.</title>
        <authorList>
            <person name="Goeker M."/>
        </authorList>
    </citation>
    <scope>NUCLEOTIDE SEQUENCE [LARGE SCALE GENOMIC DNA]</scope>
    <source>
        <strain evidence="4 5">DSM 27372</strain>
    </source>
</reference>
<dbReference type="SUPFAM" id="SSF46689">
    <property type="entry name" value="Homeodomain-like"/>
    <property type="match status" value="2"/>
</dbReference>
<dbReference type="InterPro" id="IPR018060">
    <property type="entry name" value="HTH_AraC"/>
</dbReference>
<dbReference type="Pfam" id="PF06445">
    <property type="entry name" value="GyrI-like"/>
    <property type="match status" value="1"/>
</dbReference>
<keyword evidence="1" id="KW-0805">Transcription regulation</keyword>
<keyword evidence="2" id="KW-0804">Transcription</keyword>
<name>A0A318UKR4_9SPHI</name>
<dbReference type="GO" id="GO:0043565">
    <property type="term" value="F:sequence-specific DNA binding"/>
    <property type="evidence" value="ECO:0007669"/>
    <property type="project" value="InterPro"/>
</dbReference>
<evidence type="ECO:0000313" key="5">
    <source>
        <dbReference type="Proteomes" id="UP000248198"/>
    </source>
</evidence>
<comment type="caution">
    <text evidence="4">The sequence shown here is derived from an EMBL/GenBank/DDBJ whole genome shotgun (WGS) entry which is preliminary data.</text>
</comment>
<dbReference type="AlphaFoldDB" id="A0A318UKR4"/>
<dbReference type="Proteomes" id="UP000248198">
    <property type="component" value="Unassembled WGS sequence"/>
</dbReference>
<evidence type="ECO:0000259" key="3">
    <source>
        <dbReference type="PROSITE" id="PS01124"/>
    </source>
</evidence>
<dbReference type="InterPro" id="IPR050908">
    <property type="entry name" value="SmbC-like"/>
</dbReference>
<dbReference type="PANTHER" id="PTHR40055">
    <property type="entry name" value="TRANSCRIPTIONAL REGULATOR YGIV-RELATED"/>
    <property type="match status" value="1"/>
</dbReference>
<dbReference type="SUPFAM" id="SSF55136">
    <property type="entry name" value="Probable bacterial effector-binding domain"/>
    <property type="match status" value="1"/>
</dbReference>
<keyword evidence="5" id="KW-1185">Reference proteome</keyword>
<accession>A0A318UKR4</accession>
<evidence type="ECO:0000256" key="2">
    <source>
        <dbReference type="ARBA" id="ARBA00023163"/>
    </source>
</evidence>
<organism evidence="4 5">
    <name type="scientific">Pedobacter nutrimenti</name>
    <dbReference type="NCBI Taxonomy" id="1241337"/>
    <lineage>
        <taxon>Bacteria</taxon>
        <taxon>Pseudomonadati</taxon>
        <taxon>Bacteroidota</taxon>
        <taxon>Sphingobacteriia</taxon>
        <taxon>Sphingobacteriales</taxon>
        <taxon>Sphingobacteriaceae</taxon>
        <taxon>Pedobacter</taxon>
    </lineage>
</organism>
<dbReference type="PROSITE" id="PS01124">
    <property type="entry name" value="HTH_ARAC_FAMILY_2"/>
    <property type="match status" value="1"/>
</dbReference>
<dbReference type="InterPro" id="IPR009057">
    <property type="entry name" value="Homeodomain-like_sf"/>
</dbReference>
<sequence length="275" mass="32634">MALEKIQHIINYIEAHYHQDIPIEKLEELSNYSYRNVQRVFKNIFKESLGAFQKRLKLEHAYKKLIYTSDAVTRISYSVGFESLQAFSKSFKKQFKISPMRARREKVGIFESFIERFRQEDKSISRELVFLKEVRVFYIGIQTNNYSSPDIENLWEKIDTLVEAGPGTQYFGIIVDQPLITDKLKCRYEACINKDPLNKQFFSTHILGGRYAKYIHKGSHNLIEDTYRRIYIDWLFKTDLELDSSGIIEHYVKNEYHTENEDNFVTEILIPVKKK</sequence>
<feature type="domain" description="HTH araC/xylS-type" evidence="3">
    <location>
        <begin position="7"/>
        <end position="105"/>
    </location>
</feature>
<dbReference type="InterPro" id="IPR029442">
    <property type="entry name" value="GyrI-like"/>
</dbReference>
<dbReference type="SMART" id="SM00871">
    <property type="entry name" value="AraC_E_bind"/>
    <property type="match status" value="1"/>
</dbReference>
<dbReference type="Pfam" id="PF12833">
    <property type="entry name" value="HTH_18"/>
    <property type="match status" value="1"/>
</dbReference>
<dbReference type="EMBL" id="QKLU01000001">
    <property type="protein sequence ID" value="PYF77036.1"/>
    <property type="molecule type" value="Genomic_DNA"/>
</dbReference>
<dbReference type="PANTHER" id="PTHR40055:SF1">
    <property type="entry name" value="TRANSCRIPTIONAL REGULATOR YGIV-RELATED"/>
    <property type="match status" value="1"/>
</dbReference>
<dbReference type="SMART" id="SM00342">
    <property type="entry name" value="HTH_ARAC"/>
    <property type="match status" value="1"/>
</dbReference>
<dbReference type="Gene3D" id="3.20.80.10">
    <property type="entry name" value="Regulatory factor, effector binding domain"/>
    <property type="match status" value="1"/>
</dbReference>
<proteinExistence type="predicted"/>
<dbReference type="InterPro" id="IPR011256">
    <property type="entry name" value="Reg_factor_effector_dom_sf"/>
</dbReference>